<keyword evidence="2" id="KW-1185">Reference proteome</keyword>
<dbReference type="EMBL" id="CM010722">
    <property type="protein sequence ID" value="RZC75468.1"/>
    <property type="molecule type" value="Genomic_DNA"/>
</dbReference>
<protein>
    <submittedName>
        <fullName evidence="1">Uncharacterized protein</fullName>
    </submittedName>
</protein>
<sequence>QKENLSCKGSQWAFYLVLVLHNIYGDKLTFSEQNQALFAVTIKCFLCSLGIPIKAGTFSLNTKEQQPQGSVIL</sequence>
<dbReference type="Gramene" id="RZC75468">
    <property type="protein sequence ID" value="RZC75468"/>
    <property type="gene ID" value="C5167_050949"/>
</dbReference>
<accession>A0A4Y7KTH0</accession>
<feature type="non-terminal residue" evidence="1">
    <location>
        <position position="1"/>
    </location>
</feature>
<evidence type="ECO:0000313" key="1">
    <source>
        <dbReference type="EMBL" id="RZC75468.1"/>
    </source>
</evidence>
<evidence type="ECO:0000313" key="2">
    <source>
        <dbReference type="Proteomes" id="UP000316621"/>
    </source>
</evidence>
<proteinExistence type="predicted"/>
<organism evidence="1 2">
    <name type="scientific">Papaver somniferum</name>
    <name type="common">Opium poppy</name>
    <dbReference type="NCBI Taxonomy" id="3469"/>
    <lineage>
        <taxon>Eukaryota</taxon>
        <taxon>Viridiplantae</taxon>
        <taxon>Streptophyta</taxon>
        <taxon>Embryophyta</taxon>
        <taxon>Tracheophyta</taxon>
        <taxon>Spermatophyta</taxon>
        <taxon>Magnoliopsida</taxon>
        <taxon>Ranunculales</taxon>
        <taxon>Papaveraceae</taxon>
        <taxon>Papaveroideae</taxon>
        <taxon>Papaver</taxon>
    </lineage>
</organism>
<name>A0A4Y7KTH0_PAPSO</name>
<reference evidence="1 2" key="1">
    <citation type="journal article" date="2018" name="Science">
        <title>The opium poppy genome and morphinan production.</title>
        <authorList>
            <person name="Guo L."/>
            <person name="Winzer T."/>
            <person name="Yang X."/>
            <person name="Li Y."/>
            <person name="Ning Z."/>
            <person name="He Z."/>
            <person name="Teodor R."/>
            <person name="Lu Y."/>
            <person name="Bowser T.A."/>
            <person name="Graham I.A."/>
            <person name="Ye K."/>
        </authorList>
    </citation>
    <scope>NUCLEOTIDE SEQUENCE [LARGE SCALE GENOMIC DNA]</scope>
    <source>
        <strain evidence="2">cv. HN1</strain>
        <tissue evidence="1">Leaves</tissue>
    </source>
</reference>
<dbReference type="Proteomes" id="UP000316621">
    <property type="component" value="Chromosome 8"/>
</dbReference>
<dbReference type="AlphaFoldDB" id="A0A4Y7KTH0"/>
<gene>
    <name evidence="1" type="ORF">C5167_050949</name>
</gene>